<comment type="caution">
    <text evidence="1">The sequence shown here is derived from an EMBL/GenBank/DDBJ whole genome shotgun (WGS) entry which is preliminary data.</text>
</comment>
<gene>
    <name evidence="1" type="ORF">BDR25DRAFT_349146</name>
</gene>
<evidence type="ECO:0000313" key="1">
    <source>
        <dbReference type="EMBL" id="KAF2477212.1"/>
    </source>
</evidence>
<evidence type="ECO:0000313" key="2">
    <source>
        <dbReference type="Proteomes" id="UP000799755"/>
    </source>
</evidence>
<reference evidence="1" key="1">
    <citation type="journal article" date="2020" name="Stud. Mycol.">
        <title>101 Dothideomycetes genomes: a test case for predicting lifestyles and emergence of pathogens.</title>
        <authorList>
            <person name="Haridas S."/>
            <person name="Albert R."/>
            <person name="Binder M."/>
            <person name="Bloem J."/>
            <person name="Labutti K."/>
            <person name="Salamov A."/>
            <person name="Andreopoulos B."/>
            <person name="Baker S."/>
            <person name="Barry K."/>
            <person name="Bills G."/>
            <person name="Bluhm B."/>
            <person name="Cannon C."/>
            <person name="Castanera R."/>
            <person name="Culley D."/>
            <person name="Daum C."/>
            <person name="Ezra D."/>
            <person name="Gonzalez J."/>
            <person name="Henrissat B."/>
            <person name="Kuo A."/>
            <person name="Liang C."/>
            <person name="Lipzen A."/>
            <person name="Lutzoni F."/>
            <person name="Magnuson J."/>
            <person name="Mondo S."/>
            <person name="Nolan M."/>
            <person name="Ohm R."/>
            <person name="Pangilinan J."/>
            <person name="Park H.-J."/>
            <person name="Ramirez L."/>
            <person name="Alfaro M."/>
            <person name="Sun H."/>
            <person name="Tritt A."/>
            <person name="Yoshinaga Y."/>
            <person name="Zwiers L.-H."/>
            <person name="Turgeon B."/>
            <person name="Goodwin S."/>
            <person name="Spatafora J."/>
            <person name="Crous P."/>
            <person name="Grigoriev I."/>
        </authorList>
    </citation>
    <scope>NUCLEOTIDE SEQUENCE</scope>
    <source>
        <strain evidence="1">ATCC 200398</strain>
    </source>
</reference>
<dbReference type="EMBL" id="MU003493">
    <property type="protein sequence ID" value="KAF2477212.1"/>
    <property type="molecule type" value="Genomic_DNA"/>
</dbReference>
<keyword evidence="2" id="KW-1185">Reference proteome</keyword>
<name>A0ACB6RDM2_9PLEO</name>
<organism evidence="1 2">
    <name type="scientific">Lindgomyces ingoldianus</name>
    <dbReference type="NCBI Taxonomy" id="673940"/>
    <lineage>
        <taxon>Eukaryota</taxon>
        <taxon>Fungi</taxon>
        <taxon>Dikarya</taxon>
        <taxon>Ascomycota</taxon>
        <taxon>Pezizomycotina</taxon>
        <taxon>Dothideomycetes</taxon>
        <taxon>Pleosporomycetidae</taxon>
        <taxon>Pleosporales</taxon>
        <taxon>Lindgomycetaceae</taxon>
        <taxon>Lindgomyces</taxon>
    </lineage>
</organism>
<sequence length="1061" mass="117994">MFDAFQKSMNQAEVRRHVGHRTVIDKVCLLRKEIKHLTALITAREKEPKFSAFRCLFILLTCNHHLTAAKGMLKALFLCLTLRRVESLGNLLSNTFIVLAGLRIENNILAELSYKLPSIAEFIASPPLLNMNSTAVPWQDNIVLLDSKRIEASLHKGIFCGTNAGHTFLSLPLLAMLCLLRPTIAQNRSTCRLALARYDASAPSTGTLRAAVVFVDFSDYLAKRAQRKIFTTTLLLYAKYHFDAINIVAETVNFPGTNVLYVLPAKGAMGISSRQLRWCPVKATDGTVIGNANTMSLLDLYPYMGGTTWATPRLSCVGKWHLRWDEDAQVDCVEAAENTTHRISPVEVKAGATKLVMGYIRMLVGLGPWFIRIMGILTAGLGHFVIDSTSNSGGEGETITLSKSIAVTRSFWLFYGSDFEAEQYLNSGLCPHDIVRISSTVAHRDLPTYAVSLFGQAQLPYPFLFSLWLDQLLEHGGLGSAFRKDDNFSGPLVKLLRRRFLIVPARESTPRSLSLDTIYGNERSSSWQFALQLLSSILYVATSNSSTASALGQGDLAPQPRVANITYWGSACPEGGLRAVIGPVDATKNIAPLTFTLANFLPALGSFGSSLRMCNIVSRIIVDNGWKIMVNARGTNAQGNTNLPGNATMFLRSTYSFAEKAELQVNTESHQSIGMLDVKGPLTGQFARRLTPVDGDQGIVGPCTGGELDIEFQARAVEDSISKMLQQRAPNETSWTLTTDMDISRLRDALVNSPTCIQDGLHEVAKTLSIGQTAWIDLRLLNKTVHIYESRCLLLTSYWGCLNVASCNGTNLILTSDIFSSGMNECYYILGRVELSLLCKRKSMRERPLAQPHSHLSSTSHLLPYTHFSCKRLFGCNPGRENGAVVGSVFQAKNFIYERCCRFAEAPGTSFVEFIRKGRYICTIIWRKYQTCQQASFWRFRGPKLDLIDYLFGLRFSLTVNLTCLLASLENTVLKSVSSRKIVYLLFGFRRVSPRVTLWGCDRMTKRSLRLAQKLTLLRSNHLNGLIEPEVKYPWDSEGPHADTSIIFMLLITFYDVLQHL</sequence>
<dbReference type="Proteomes" id="UP000799755">
    <property type="component" value="Unassembled WGS sequence"/>
</dbReference>
<accession>A0ACB6RDM2</accession>
<protein>
    <submittedName>
        <fullName evidence="1">Uncharacterized protein</fullName>
    </submittedName>
</protein>
<proteinExistence type="predicted"/>